<keyword evidence="2" id="KW-1185">Reference proteome</keyword>
<dbReference type="EMBL" id="CAOQHR010000009">
    <property type="protein sequence ID" value="CAI6339573.1"/>
    <property type="molecule type" value="Genomic_DNA"/>
</dbReference>
<gene>
    <name evidence="1" type="ORF">PDIGIT_LOCUS12734</name>
</gene>
<dbReference type="AlphaFoldDB" id="A0A9W4XQ52"/>
<proteinExistence type="predicted"/>
<name>A0A9W4XQ52_9PLEO</name>
<protein>
    <submittedName>
        <fullName evidence="1">Uncharacterized protein</fullName>
    </submittedName>
</protein>
<sequence length="175" mass="19767">MDEHTPLTHAHTHEQSAGTGINRIEQDTLAFVSQHQSSDALAFGLLRTRTYLAPPSVCLYQAMEQKSPSVTPRLLRCQPGVFANPARLSLEAASVVNLPRRVLGTYAHGRIPRRFSWRWLGHLVVHGRRGAMACSGVSLLRFICHFRSLAMLSAMRARYDGCVVWRKAYYSLWYT</sequence>
<reference evidence="1" key="1">
    <citation type="submission" date="2023-01" db="EMBL/GenBank/DDBJ databases">
        <authorList>
            <person name="Van Ghelder C."/>
            <person name="Rancurel C."/>
        </authorList>
    </citation>
    <scope>NUCLEOTIDE SEQUENCE</scope>
    <source>
        <strain evidence="1">CNCM I-4278</strain>
    </source>
</reference>
<comment type="caution">
    <text evidence="1">The sequence shown here is derived from an EMBL/GenBank/DDBJ whole genome shotgun (WGS) entry which is preliminary data.</text>
</comment>
<organism evidence="1 2">
    <name type="scientific">Periconia digitata</name>
    <dbReference type="NCBI Taxonomy" id="1303443"/>
    <lineage>
        <taxon>Eukaryota</taxon>
        <taxon>Fungi</taxon>
        <taxon>Dikarya</taxon>
        <taxon>Ascomycota</taxon>
        <taxon>Pezizomycotina</taxon>
        <taxon>Dothideomycetes</taxon>
        <taxon>Pleosporomycetidae</taxon>
        <taxon>Pleosporales</taxon>
        <taxon>Massarineae</taxon>
        <taxon>Periconiaceae</taxon>
        <taxon>Periconia</taxon>
    </lineage>
</organism>
<accession>A0A9W4XQ52</accession>
<evidence type="ECO:0000313" key="1">
    <source>
        <dbReference type="EMBL" id="CAI6339573.1"/>
    </source>
</evidence>
<dbReference type="Proteomes" id="UP001152607">
    <property type="component" value="Unassembled WGS sequence"/>
</dbReference>
<evidence type="ECO:0000313" key="2">
    <source>
        <dbReference type="Proteomes" id="UP001152607"/>
    </source>
</evidence>